<protein>
    <submittedName>
        <fullName evidence="2">Uncharacterized protein</fullName>
    </submittedName>
</protein>
<comment type="caution">
    <text evidence="2">The sequence shown here is derived from an EMBL/GenBank/DDBJ whole genome shotgun (WGS) entry which is preliminary data.</text>
</comment>
<name>A0ABR1EHR4_NECAM</name>
<feature type="compositionally biased region" description="Polar residues" evidence="1">
    <location>
        <begin position="99"/>
        <end position="108"/>
    </location>
</feature>
<accession>A0ABR1EHR4</accession>
<feature type="region of interest" description="Disordered" evidence="1">
    <location>
        <begin position="1"/>
        <end position="34"/>
    </location>
</feature>
<reference evidence="2 3" key="1">
    <citation type="submission" date="2023-08" db="EMBL/GenBank/DDBJ databases">
        <title>A Necator americanus chromosomal reference genome.</title>
        <authorList>
            <person name="Ilik V."/>
            <person name="Petrzelkova K.J."/>
            <person name="Pardy F."/>
            <person name="Fuh T."/>
            <person name="Niatou-Singa F.S."/>
            <person name="Gouil Q."/>
            <person name="Baker L."/>
            <person name="Ritchie M.E."/>
            <person name="Jex A.R."/>
            <person name="Gazzola D."/>
            <person name="Li H."/>
            <person name="Toshio Fujiwara R."/>
            <person name="Zhan B."/>
            <person name="Aroian R.V."/>
            <person name="Pafco B."/>
            <person name="Schwarz E.M."/>
        </authorList>
    </citation>
    <scope>NUCLEOTIDE SEQUENCE [LARGE SCALE GENOMIC DNA]</scope>
    <source>
        <strain evidence="2 3">Aroian</strain>
        <tissue evidence="2">Whole animal</tissue>
    </source>
</reference>
<feature type="compositionally biased region" description="Polar residues" evidence="1">
    <location>
        <begin position="1"/>
        <end position="19"/>
    </location>
</feature>
<dbReference type="EMBL" id="JAVFWL010000006">
    <property type="protein sequence ID" value="KAK6762216.1"/>
    <property type="molecule type" value="Genomic_DNA"/>
</dbReference>
<evidence type="ECO:0000313" key="2">
    <source>
        <dbReference type="EMBL" id="KAK6762216.1"/>
    </source>
</evidence>
<evidence type="ECO:0000256" key="1">
    <source>
        <dbReference type="SAM" id="MobiDB-lite"/>
    </source>
</evidence>
<feature type="compositionally biased region" description="Basic residues" evidence="1">
    <location>
        <begin position="124"/>
        <end position="135"/>
    </location>
</feature>
<sequence length="135" mass="15397">MTTKTIHGNSQFQKPSSLRWTWESPSGGERNPRTTINWDLFAMLAGFWEDSAMDNIDEEYNRGGEKHPPCPSRLHQSQDEDDCSRGSPVRSRQNKTRTPEQPSASTHQHPGEALSRYLSECKVPKKRKTSKTVLL</sequence>
<evidence type="ECO:0000313" key="3">
    <source>
        <dbReference type="Proteomes" id="UP001303046"/>
    </source>
</evidence>
<gene>
    <name evidence="2" type="primary">Necator_chrX.g23233</name>
    <name evidence="2" type="ORF">RB195_023070</name>
</gene>
<organism evidence="2 3">
    <name type="scientific">Necator americanus</name>
    <name type="common">Human hookworm</name>
    <dbReference type="NCBI Taxonomy" id="51031"/>
    <lineage>
        <taxon>Eukaryota</taxon>
        <taxon>Metazoa</taxon>
        <taxon>Ecdysozoa</taxon>
        <taxon>Nematoda</taxon>
        <taxon>Chromadorea</taxon>
        <taxon>Rhabditida</taxon>
        <taxon>Rhabditina</taxon>
        <taxon>Rhabditomorpha</taxon>
        <taxon>Strongyloidea</taxon>
        <taxon>Ancylostomatidae</taxon>
        <taxon>Bunostominae</taxon>
        <taxon>Necator</taxon>
    </lineage>
</organism>
<dbReference type="Proteomes" id="UP001303046">
    <property type="component" value="Unassembled WGS sequence"/>
</dbReference>
<keyword evidence="3" id="KW-1185">Reference proteome</keyword>
<proteinExistence type="predicted"/>
<feature type="region of interest" description="Disordered" evidence="1">
    <location>
        <begin position="58"/>
        <end position="135"/>
    </location>
</feature>
<feature type="compositionally biased region" description="Basic and acidic residues" evidence="1">
    <location>
        <begin position="59"/>
        <end position="68"/>
    </location>
</feature>